<dbReference type="eggNOG" id="COG0584">
    <property type="taxonomic scope" value="Bacteria"/>
</dbReference>
<organism evidence="9 10">
    <name type="scientific">Hyphomonas atlantica</name>
    <dbReference type="NCBI Taxonomy" id="1280948"/>
    <lineage>
        <taxon>Bacteria</taxon>
        <taxon>Pseudomonadati</taxon>
        <taxon>Pseudomonadota</taxon>
        <taxon>Alphaproteobacteria</taxon>
        <taxon>Hyphomonadales</taxon>
        <taxon>Hyphomonadaceae</taxon>
        <taxon>Hyphomonas</taxon>
    </lineage>
</organism>
<dbReference type="AlphaFoldDB" id="A0A059E500"/>
<dbReference type="RefSeq" id="WP_035550117.1">
    <property type="nucleotide sequence ID" value="NZ_AWFH01000008.1"/>
</dbReference>
<evidence type="ECO:0000256" key="2">
    <source>
        <dbReference type="ARBA" id="ARBA00012247"/>
    </source>
</evidence>
<feature type="signal peptide" evidence="7">
    <location>
        <begin position="1"/>
        <end position="18"/>
    </location>
</feature>
<evidence type="ECO:0000256" key="7">
    <source>
        <dbReference type="SAM" id="SignalP"/>
    </source>
</evidence>
<proteinExistence type="inferred from homology"/>
<dbReference type="STRING" id="1280948.HY36_15390"/>
<sequence length="350" mass="37890">MKKYLLLGGLLLAACNPAAETIAPVDAPAEAPAEAAPADASDTETALKTLTGEPPVIIAHRGASGLYPEHTLKAYQVAIDQGADFIEPDLVMTKDGVLVANHDGYLSDTTSIADHEEFADRKSVRKTPLGDKEDWWSDDFTLAELKTLNAIQRVEGRPQDYNDQFRIATFDEIIDLVEENAAQGRKVGLHIEAKWPSNFSAAGLDMVDPILNTIEERGLVEAGIPIFIQCFEPDFLAKVAAKSDLTLVQNLVGPPYAALLGLDMKLEDIPTAGVGAHKAMILTPEGGTTDFVERAHALGKIVHVYTVRDDEPAEGFASAEEELKVLIEAGVDGIWTDYPETAVIVRKDYE</sequence>
<evidence type="ECO:0000256" key="4">
    <source>
        <dbReference type="ARBA" id="ARBA00022798"/>
    </source>
</evidence>
<dbReference type="PATRIC" id="fig|1280948.3.peg.1312"/>
<feature type="domain" description="GP-PDE" evidence="8">
    <location>
        <begin position="55"/>
        <end position="346"/>
    </location>
</feature>
<evidence type="ECO:0000259" key="8">
    <source>
        <dbReference type="PROSITE" id="PS51704"/>
    </source>
</evidence>
<name>A0A059E500_9PROT</name>
<accession>A0A059E500</accession>
<evidence type="ECO:0000256" key="5">
    <source>
        <dbReference type="ARBA" id="ARBA00022801"/>
    </source>
</evidence>
<protein>
    <recommendedName>
        <fullName evidence="2">glycerophosphodiester phosphodiesterase</fullName>
        <ecNumber evidence="2">3.1.4.46</ecNumber>
    </recommendedName>
</protein>
<dbReference type="EC" id="3.1.4.46" evidence="2"/>
<dbReference type="SUPFAM" id="SSF51695">
    <property type="entry name" value="PLC-like phosphodiesterases"/>
    <property type="match status" value="1"/>
</dbReference>
<dbReference type="Gene3D" id="3.20.20.190">
    <property type="entry name" value="Phosphatidylinositol (PI) phosphodiesterase"/>
    <property type="match status" value="1"/>
</dbReference>
<dbReference type="InterPro" id="IPR017946">
    <property type="entry name" value="PLC-like_Pdiesterase_TIM-brl"/>
</dbReference>
<evidence type="ECO:0000256" key="6">
    <source>
        <dbReference type="ARBA" id="ARBA00047512"/>
    </source>
</evidence>
<comment type="catalytic activity">
    <reaction evidence="6">
        <text>a sn-glycero-3-phosphodiester + H2O = an alcohol + sn-glycerol 3-phosphate + H(+)</text>
        <dbReference type="Rhea" id="RHEA:12969"/>
        <dbReference type="ChEBI" id="CHEBI:15377"/>
        <dbReference type="ChEBI" id="CHEBI:15378"/>
        <dbReference type="ChEBI" id="CHEBI:30879"/>
        <dbReference type="ChEBI" id="CHEBI:57597"/>
        <dbReference type="ChEBI" id="CHEBI:83408"/>
        <dbReference type="EC" id="3.1.4.46"/>
    </reaction>
</comment>
<feature type="chain" id="PRO_5001570963" description="glycerophosphodiester phosphodiesterase" evidence="7">
    <location>
        <begin position="19"/>
        <end position="350"/>
    </location>
</feature>
<dbReference type="PANTHER" id="PTHR43620">
    <property type="entry name" value="GLYCEROPHOSPHORYL DIESTER PHOSPHODIESTERASE"/>
    <property type="match status" value="1"/>
</dbReference>
<gene>
    <name evidence="9" type="ORF">HY36_15390</name>
</gene>
<dbReference type="Proteomes" id="UP000024547">
    <property type="component" value="Unassembled WGS sequence"/>
</dbReference>
<evidence type="ECO:0000313" key="9">
    <source>
        <dbReference type="EMBL" id="KCZ62751.1"/>
    </source>
</evidence>
<evidence type="ECO:0000256" key="1">
    <source>
        <dbReference type="ARBA" id="ARBA00007277"/>
    </source>
</evidence>
<evidence type="ECO:0000256" key="3">
    <source>
        <dbReference type="ARBA" id="ARBA00022729"/>
    </source>
</evidence>
<reference evidence="9 10" key="1">
    <citation type="journal article" date="2014" name="Antonie Van Leeuwenhoek">
        <title>Hyphomonas beringensis sp. nov. and Hyphomonas chukchiensis sp. nov., isolated from surface seawater of the Bering Sea and Chukchi Sea.</title>
        <authorList>
            <person name="Li C."/>
            <person name="Lai Q."/>
            <person name="Li G."/>
            <person name="Dong C."/>
            <person name="Wang J."/>
            <person name="Liao Y."/>
            <person name="Shao Z."/>
        </authorList>
    </citation>
    <scope>NUCLEOTIDE SEQUENCE [LARGE SCALE GENOMIC DNA]</scope>
    <source>
        <strain evidence="9 10">22II1-22F38</strain>
    </source>
</reference>
<keyword evidence="4" id="KW-0319">Glycerol metabolism</keyword>
<dbReference type="Pfam" id="PF03009">
    <property type="entry name" value="GDPD"/>
    <property type="match status" value="1"/>
</dbReference>
<dbReference type="InterPro" id="IPR030395">
    <property type="entry name" value="GP_PDE_dom"/>
</dbReference>
<dbReference type="PROSITE" id="PS51704">
    <property type="entry name" value="GP_PDE"/>
    <property type="match status" value="1"/>
</dbReference>
<dbReference type="GO" id="GO:0008889">
    <property type="term" value="F:glycerophosphodiester phosphodiesterase activity"/>
    <property type="evidence" value="ECO:0007669"/>
    <property type="project" value="UniProtKB-EC"/>
</dbReference>
<dbReference type="GO" id="GO:0006071">
    <property type="term" value="P:glycerol metabolic process"/>
    <property type="evidence" value="ECO:0007669"/>
    <property type="project" value="UniProtKB-KW"/>
</dbReference>
<comment type="caution">
    <text evidence="9">The sequence shown here is derived from an EMBL/GenBank/DDBJ whole genome shotgun (WGS) entry which is preliminary data.</text>
</comment>
<keyword evidence="10" id="KW-1185">Reference proteome</keyword>
<keyword evidence="3 7" id="KW-0732">Signal</keyword>
<evidence type="ECO:0000313" key="10">
    <source>
        <dbReference type="Proteomes" id="UP000024547"/>
    </source>
</evidence>
<dbReference type="OrthoDB" id="1854250at2"/>
<dbReference type="PANTHER" id="PTHR43620:SF7">
    <property type="entry name" value="GLYCEROPHOSPHODIESTER PHOSPHODIESTERASE GDPD5-RELATED"/>
    <property type="match status" value="1"/>
</dbReference>
<keyword evidence="5" id="KW-0378">Hydrolase</keyword>
<comment type="similarity">
    <text evidence="1">Belongs to the glycerophosphoryl diester phosphodiesterase family.</text>
</comment>
<dbReference type="GO" id="GO:0042597">
    <property type="term" value="C:periplasmic space"/>
    <property type="evidence" value="ECO:0007669"/>
    <property type="project" value="TreeGrafter"/>
</dbReference>
<dbReference type="GO" id="GO:0006629">
    <property type="term" value="P:lipid metabolic process"/>
    <property type="evidence" value="ECO:0007669"/>
    <property type="project" value="InterPro"/>
</dbReference>
<dbReference type="EMBL" id="AWFH01000008">
    <property type="protein sequence ID" value="KCZ62751.1"/>
    <property type="molecule type" value="Genomic_DNA"/>
</dbReference>
<dbReference type="PROSITE" id="PS51257">
    <property type="entry name" value="PROKAR_LIPOPROTEIN"/>
    <property type="match status" value="1"/>
</dbReference>